<dbReference type="GO" id="GO:0019867">
    <property type="term" value="C:outer membrane"/>
    <property type="evidence" value="ECO:0007669"/>
    <property type="project" value="InterPro"/>
</dbReference>
<gene>
    <name evidence="1" type="ORF">IAC44_02610</name>
</gene>
<sequence>MKGFFGRIMGKWGVRALVLAVAGLVPASCWVYSFSGVSMPASIKTVQIDNFPNDAALVNPTLSSYFTTELQDIFLARTNLQLVKSDGDLVFEGEIVTYEQTSVAPTIDASTGKAVAGKVRLTIGVRVRFYNTQDETQNFDRVFRNYADLEGTETLSGGQEQSLVDQIVEFLVEDILNSSVAQW</sequence>
<dbReference type="AlphaFoldDB" id="A0A9D1H935"/>
<evidence type="ECO:0000313" key="2">
    <source>
        <dbReference type="Proteomes" id="UP000824161"/>
    </source>
</evidence>
<dbReference type="Proteomes" id="UP000824161">
    <property type="component" value="Unassembled WGS sequence"/>
</dbReference>
<name>A0A9D1H935_9FLAO</name>
<dbReference type="GO" id="GO:0043165">
    <property type="term" value="P:Gram-negative-bacterium-type cell outer membrane assembly"/>
    <property type="evidence" value="ECO:0007669"/>
    <property type="project" value="InterPro"/>
</dbReference>
<organism evidence="1 2">
    <name type="scientific">Candidatus Merdimorpha stercoravium</name>
    <dbReference type="NCBI Taxonomy" id="2840863"/>
    <lineage>
        <taxon>Bacteria</taxon>
        <taxon>Pseudomonadati</taxon>
        <taxon>Bacteroidota</taxon>
        <taxon>Flavobacteriia</taxon>
        <taxon>Flavobacteriales</taxon>
        <taxon>Candidatus Merdimorpha</taxon>
    </lineage>
</organism>
<reference evidence="1" key="1">
    <citation type="submission" date="2020-10" db="EMBL/GenBank/DDBJ databases">
        <authorList>
            <person name="Gilroy R."/>
        </authorList>
    </citation>
    <scope>NUCLEOTIDE SEQUENCE</scope>
    <source>
        <strain evidence="1">1383</strain>
    </source>
</reference>
<proteinExistence type="predicted"/>
<reference evidence="1" key="2">
    <citation type="journal article" date="2021" name="PeerJ">
        <title>Extensive microbial diversity within the chicken gut microbiome revealed by metagenomics and culture.</title>
        <authorList>
            <person name="Gilroy R."/>
            <person name="Ravi A."/>
            <person name="Getino M."/>
            <person name="Pursley I."/>
            <person name="Horton D.L."/>
            <person name="Alikhan N.F."/>
            <person name="Baker D."/>
            <person name="Gharbi K."/>
            <person name="Hall N."/>
            <person name="Watson M."/>
            <person name="Adriaenssens E.M."/>
            <person name="Foster-Nyarko E."/>
            <person name="Jarju S."/>
            <person name="Secka A."/>
            <person name="Antonio M."/>
            <person name="Oren A."/>
            <person name="Chaudhuri R.R."/>
            <person name="La Ragione R."/>
            <person name="Hildebrand F."/>
            <person name="Pallen M.J."/>
        </authorList>
    </citation>
    <scope>NUCLEOTIDE SEQUENCE</scope>
    <source>
        <strain evidence="1">1383</strain>
    </source>
</reference>
<protein>
    <submittedName>
        <fullName evidence="1">LptE family protein</fullName>
    </submittedName>
</protein>
<dbReference type="EMBL" id="DVLY01000060">
    <property type="protein sequence ID" value="HIT97706.1"/>
    <property type="molecule type" value="Genomic_DNA"/>
</dbReference>
<accession>A0A9D1H935</accession>
<comment type="caution">
    <text evidence="1">The sequence shown here is derived from an EMBL/GenBank/DDBJ whole genome shotgun (WGS) entry which is preliminary data.</text>
</comment>
<dbReference type="InterPro" id="IPR007485">
    <property type="entry name" value="LPS_assembly_LptE"/>
</dbReference>
<dbReference type="Pfam" id="PF04390">
    <property type="entry name" value="LptE"/>
    <property type="match status" value="1"/>
</dbReference>
<evidence type="ECO:0000313" key="1">
    <source>
        <dbReference type="EMBL" id="HIT97706.1"/>
    </source>
</evidence>